<reference evidence="5" key="2">
    <citation type="submission" date="2025-09" db="UniProtKB">
        <authorList>
            <consortium name="Ensembl"/>
        </authorList>
    </citation>
    <scope>IDENTIFICATION</scope>
</reference>
<feature type="region of interest" description="Disordered" evidence="1">
    <location>
        <begin position="278"/>
        <end position="350"/>
    </location>
</feature>
<evidence type="ECO:0000313" key="6">
    <source>
        <dbReference type="Proteomes" id="UP000694427"/>
    </source>
</evidence>
<sequence length="350" mass="39569">MLFICIVNIYVWIIRFSRVCPKFSDFPSPTNVSIVCHNFVNILYWNYSSPTEQTKFSVLVNPYESASQTVDTSQTSLDISSHCRNADDDYLVFVTAHDGQEKSENVSIRFTYSKDYFDRNKHKYKCSLDFPAVNTSVHKDVIEVFFQHPFMLHKQYLLNEEFTYTVTHDEQMISYSCFEDEDIAGQCVELKLEGMIAGIPSHTYRNVCVPQQTPETDKTGIIAALLGGGAIVLFIIIGFVWLLWRKWSKIPQMSQGLWCSISRESHTMLVSQPEPTEICPVTSQGLPSSPTEEDSKTVSTLDDTVVDLHEDSKGDMDGGDSEGFVRSSDYDSPQFLQEMGPGDFTEGNGP</sequence>
<feature type="compositionally biased region" description="Polar residues" evidence="1">
    <location>
        <begin position="281"/>
        <end position="290"/>
    </location>
</feature>
<dbReference type="PANTHER" id="PTHR20859">
    <property type="entry name" value="INTERFERON/INTERLEUKIN RECEPTOR"/>
    <property type="match status" value="1"/>
</dbReference>
<dbReference type="InterPro" id="IPR013783">
    <property type="entry name" value="Ig-like_fold"/>
</dbReference>
<keyword evidence="2" id="KW-0472">Membrane</keyword>
<feature type="transmembrane region" description="Helical" evidence="2">
    <location>
        <begin position="221"/>
        <end position="244"/>
    </location>
</feature>
<feature type="signal peptide" evidence="3">
    <location>
        <begin position="1"/>
        <end position="16"/>
    </location>
</feature>
<dbReference type="Pfam" id="PF01108">
    <property type="entry name" value="Tissue_fac"/>
    <property type="match status" value="1"/>
</dbReference>
<evidence type="ECO:0000313" key="5">
    <source>
        <dbReference type="Ensembl" id="ENSCCRP00010068081.1"/>
    </source>
</evidence>
<organism evidence="5 6">
    <name type="scientific">Cyprinus carpio</name>
    <name type="common">Common carp</name>
    <dbReference type="NCBI Taxonomy" id="7962"/>
    <lineage>
        <taxon>Eukaryota</taxon>
        <taxon>Metazoa</taxon>
        <taxon>Chordata</taxon>
        <taxon>Craniata</taxon>
        <taxon>Vertebrata</taxon>
        <taxon>Euteleostomi</taxon>
        <taxon>Actinopterygii</taxon>
        <taxon>Neopterygii</taxon>
        <taxon>Teleostei</taxon>
        <taxon>Ostariophysi</taxon>
        <taxon>Cypriniformes</taxon>
        <taxon>Cyprinidae</taxon>
        <taxon>Cyprininae</taxon>
        <taxon>Cyprinus</taxon>
    </lineage>
</organism>
<feature type="domain" description="Fibronectin type-III" evidence="4">
    <location>
        <begin position="12"/>
        <end position="104"/>
    </location>
</feature>
<evidence type="ECO:0000256" key="1">
    <source>
        <dbReference type="SAM" id="MobiDB-lite"/>
    </source>
</evidence>
<dbReference type="Gene3D" id="2.60.40.10">
    <property type="entry name" value="Immunoglobulins"/>
    <property type="match status" value="1"/>
</dbReference>
<dbReference type="AlphaFoldDB" id="A0A8C1LX89"/>
<reference evidence="5" key="1">
    <citation type="submission" date="2025-08" db="UniProtKB">
        <authorList>
            <consortium name="Ensembl"/>
        </authorList>
    </citation>
    <scope>IDENTIFICATION</scope>
</reference>
<dbReference type="SUPFAM" id="SSF49265">
    <property type="entry name" value="Fibronectin type III"/>
    <property type="match status" value="1"/>
</dbReference>
<evidence type="ECO:0000256" key="2">
    <source>
        <dbReference type="SAM" id="Phobius"/>
    </source>
</evidence>
<dbReference type="InterPro" id="IPR036116">
    <property type="entry name" value="FN3_sf"/>
</dbReference>
<protein>
    <recommendedName>
        <fullName evidence="4">Fibronectin type-III domain-containing protein</fullName>
    </recommendedName>
</protein>
<name>A0A8C1LX89_CYPCA</name>
<dbReference type="Ensembl" id="ENSCCRT00010075218.1">
    <property type="protein sequence ID" value="ENSCCRP00010068081.1"/>
    <property type="gene ID" value="ENSCCRG00010029517.1"/>
</dbReference>
<keyword evidence="3" id="KW-0732">Signal</keyword>
<dbReference type="InterPro" id="IPR050650">
    <property type="entry name" value="Type-II_Cytokine-TF_Rcpt"/>
</dbReference>
<accession>A0A8C1LX89</accession>
<feature type="chain" id="PRO_5034606611" description="Fibronectin type-III domain-containing protein" evidence="3">
    <location>
        <begin position="17"/>
        <end position="350"/>
    </location>
</feature>
<evidence type="ECO:0000259" key="4">
    <source>
        <dbReference type="Pfam" id="PF01108"/>
    </source>
</evidence>
<dbReference type="PANTHER" id="PTHR20859:SF87">
    <property type="entry name" value="CYTOKINE RECEPTOR FAMILY MEMBER B13-RELATED"/>
    <property type="match status" value="1"/>
</dbReference>
<proteinExistence type="predicted"/>
<dbReference type="GO" id="GO:0004896">
    <property type="term" value="F:cytokine receptor activity"/>
    <property type="evidence" value="ECO:0007669"/>
    <property type="project" value="TreeGrafter"/>
</dbReference>
<feature type="compositionally biased region" description="Basic and acidic residues" evidence="1">
    <location>
        <begin position="306"/>
        <end position="316"/>
    </location>
</feature>
<evidence type="ECO:0000256" key="3">
    <source>
        <dbReference type="SAM" id="SignalP"/>
    </source>
</evidence>
<keyword evidence="6" id="KW-1185">Reference proteome</keyword>
<dbReference type="GO" id="GO:0005886">
    <property type="term" value="C:plasma membrane"/>
    <property type="evidence" value="ECO:0007669"/>
    <property type="project" value="TreeGrafter"/>
</dbReference>
<dbReference type="Proteomes" id="UP000694427">
    <property type="component" value="Unplaced"/>
</dbReference>
<keyword evidence="2" id="KW-0812">Transmembrane</keyword>
<dbReference type="InterPro" id="IPR003961">
    <property type="entry name" value="FN3_dom"/>
</dbReference>
<keyword evidence="2" id="KW-1133">Transmembrane helix</keyword>